<evidence type="ECO:0000313" key="5">
    <source>
        <dbReference type="Proteomes" id="UP000468901"/>
    </source>
</evidence>
<dbReference type="AlphaFoldDB" id="A0A6N6VPU4"/>
<comment type="caution">
    <text evidence="4">The sequence shown here is derived from an EMBL/GenBank/DDBJ whole genome shotgun (WGS) entry which is preliminary data.</text>
</comment>
<sequence>MSRSLVPDAVAGYVTSLIAAETDAQRRLRAETARLPMAMMQIGADQGAFLTFLVGAIGAQRAIEIGTFTGYSAIAIARALPKSGQLLCCDVNEQWTAIAQRYWNEAGLDKRIELKLAPALDTLEALIGKGKEGSFDFAFIDADKTGYDAYYEACLKLLRPGGVIALDNMLWGGAVTDLKINDKDTVAIRALNEKIANDARVDASLVTIGDGVMLARKK</sequence>
<keyword evidence="1 4" id="KW-0489">Methyltransferase</keyword>
<accession>A0A6N6VPU4</accession>
<keyword evidence="5" id="KW-1185">Reference proteome</keyword>
<proteinExistence type="predicted"/>
<dbReference type="GO" id="GO:0008757">
    <property type="term" value="F:S-adenosylmethionine-dependent methyltransferase activity"/>
    <property type="evidence" value="ECO:0007669"/>
    <property type="project" value="TreeGrafter"/>
</dbReference>
<evidence type="ECO:0000313" key="4">
    <source>
        <dbReference type="EMBL" id="KAB7742207.1"/>
    </source>
</evidence>
<dbReference type="PROSITE" id="PS51682">
    <property type="entry name" value="SAM_OMT_I"/>
    <property type="match status" value="1"/>
</dbReference>
<dbReference type="Gene3D" id="3.40.50.150">
    <property type="entry name" value="Vaccinia Virus protein VP39"/>
    <property type="match status" value="1"/>
</dbReference>
<dbReference type="Proteomes" id="UP000468901">
    <property type="component" value="Unassembled WGS sequence"/>
</dbReference>
<dbReference type="GO" id="GO:0032259">
    <property type="term" value="P:methylation"/>
    <property type="evidence" value="ECO:0007669"/>
    <property type="project" value="UniProtKB-KW"/>
</dbReference>
<dbReference type="RefSeq" id="WP_152214629.1">
    <property type="nucleotide sequence ID" value="NZ_JBAQYD010000066.1"/>
</dbReference>
<dbReference type="InterPro" id="IPR029063">
    <property type="entry name" value="SAM-dependent_MTases_sf"/>
</dbReference>
<protein>
    <submittedName>
        <fullName evidence="4">SAM-dependent methyltransferase</fullName>
    </submittedName>
</protein>
<gene>
    <name evidence="4" type="ORF">F2P47_02755</name>
</gene>
<dbReference type="GO" id="GO:0008171">
    <property type="term" value="F:O-methyltransferase activity"/>
    <property type="evidence" value="ECO:0007669"/>
    <property type="project" value="InterPro"/>
</dbReference>
<dbReference type="CDD" id="cd02440">
    <property type="entry name" value="AdoMet_MTases"/>
    <property type="match status" value="1"/>
</dbReference>
<reference evidence="4 5" key="1">
    <citation type="submission" date="2019-09" db="EMBL/GenBank/DDBJ databases">
        <title>Parvibaculum sedimenti sp. nov., isolated from sediment.</title>
        <authorList>
            <person name="Wang Y."/>
        </authorList>
    </citation>
    <scope>NUCLEOTIDE SEQUENCE [LARGE SCALE GENOMIC DNA]</scope>
    <source>
        <strain evidence="4 5">HXT-9</strain>
    </source>
</reference>
<dbReference type="PANTHER" id="PTHR10509">
    <property type="entry name" value="O-METHYLTRANSFERASE-RELATED"/>
    <property type="match status" value="1"/>
</dbReference>
<dbReference type="InterPro" id="IPR002935">
    <property type="entry name" value="SAM_O-MeTrfase"/>
</dbReference>
<evidence type="ECO:0000256" key="2">
    <source>
        <dbReference type="ARBA" id="ARBA00022679"/>
    </source>
</evidence>
<organism evidence="4 5">
    <name type="scientific">Parvibaculum sedimenti</name>
    <dbReference type="NCBI Taxonomy" id="2608632"/>
    <lineage>
        <taxon>Bacteria</taxon>
        <taxon>Pseudomonadati</taxon>
        <taxon>Pseudomonadota</taxon>
        <taxon>Alphaproteobacteria</taxon>
        <taxon>Hyphomicrobiales</taxon>
        <taxon>Parvibaculaceae</taxon>
        <taxon>Parvibaculum</taxon>
    </lineage>
</organism>
<keyword evidence="3" id="KW-0949">S-adenosyl-L-methionine</keyword>
<evidence type="ECO:0000256" key="3">
    <source>
        <dbReference type="ARBA" id="ARBA00022691"/>
    </source>
</evidence>
<evidence type="ECO:0000256" key="1">
    <source>
        <dbReference type="ARBA" id="ARBA00022603"/>
    </source>
</evidence>
<keyword evidence="2 4" id="KW-0808">Transferase</keyword>
<dbReference type="SUPFAM" id="SSF53335">
    <property type="entry name" value="S-adenosyl-L-methionine-dependent methyltransferases"/>
    <property type="match status" value="1"/>
</dbReference>
<name>A0A6N6VPU4_9HYPH</name>
<dbReference type="Pfam" id="PF01596">
    <property type="entry name" value="Methyltransf_3"/>
    <property type="match status" value="1"/>
</dbReference>
<dbReference type="EMBL" id="WESC01000002">
    <property type="protein sequence ID" value="KAB7742207.1"/>
    <property type="molecule type" value="Genomic_DNA"/>
</dbReference>
<dbReference type="PANTHER" id="PTHR10509:SF14">
    <property type="entry name" value="CAFFEOYL-COA O-METHYLTRANSFERASE 3-RELATED"/>
    <property type="match status" value="1"/>
</dbReference>
<dbReference type="InterPro" id="IPR050362">
    <property type="entry name" value="Cation-dep_OMT"/>
</dbReference>